<dbReference type="EMBL" id="JAUKPO010000033">
    <property type="protein sequence ID" value="MDO1450605.1"/>
    <property type="molecule type" value="Genomic_DNA"/>
</dbReference>
<dbReference type="Gene3D" id="3.30.420.40">
    <property type="match status" value="1"/>
</dbReference>
<dbReference type="Pfam" id="PF02541">
    <property type="entry name" value="Ppx-GppA"/>
    <property type="match status" value="1"/>
</dbReference>
<dbReference type="RefSeq" id="WP_302041406.1">
    <property type="nucleotide sequence ID" value="NZ_JAUKPO010000033.1"/>
</dbReference>
<dbReference type="SUPFAM" id="SSF53067">
    <property type="entry name" value="Actin-like ATPase domain"/>
    <property type="match status" value="2"/>
</dbReference>
<dbReference type="PANTHER" id="PTHR30005">
    <property type="entry name" value="EXOPOLYPHOSPHATASE"/>
    <property type="match status" value="1"/>
</dbReference>
<gene>
    <name evidence="2" type="ORF">Q0590_30305</name>
</gene>
<dbReference type="InterPro" id="IPR003695">
    <property type="entry name" value="Ppx_GppA_N"/>
</dbReference>
<dbReference type="InterPro" id="IPR043129">
    <property type="entry name" value="ATPase_NBD"/>
</dbReference>
<protein>
    <submittedName>
        <fullName evidence="2">Phosphatase</fullName>
    </submittedName>
</protein>
<dbReference type="CDD" id="cd24055">
    <property type="entry name" value="ASKHA_NBD_ChPPX-like"/>
    <property type="match status" value="1"/>
</dbReference>
<dbReference type="Gene3D" id="3.30.420.150">
    <property type="entry name" value="Exopolyphosphatase. Domain 2"/>
    <property type="match status" value="1"/>
</dbReference>
<comment type="caution">
    <text evidence="2">The sequence shown here is derived from an EMBL/GenBank/DDBJ whole genome shotgun (WGS) entry which is preliminary data.</text>
</comment>
<proteinExistence type="predicted"/>
<dbReference type="Proteomes" id="UP001168528">
    <property type="component" value="Unassembled WGS sequence"/>
</dbReference>
<feature type="domain" description="Ppx/GppA phosphatase N-terminal" evidence="1">
    <location>
        <begin position="20"/>
        <end position="306"/>
    </location>
</feature>
<dbReference type="InterPro" id="IPR050273">
    <property type="entry name" value="GppA/Ppx_hydrolase"/>
</dbReference>
<name>A0ABT8RES7_9BACT</name>
<evidence type="ECO:0000313" key="2">
    <source>
        <dbReference type="EMBL" id="MDO1450605.1"/>
    </source>
</evidence>
<dbReference type="PANTHER" id="PTHR30005:SF0">
    <property type="entry name" value="RETROGRADE REGULATION PROTEIN 2"/>
    <property type="match status" value="1"/>
</dbReference>
<organism evidence="2 3">
    <name type="scientific">Rhodocytophaga aerolata</name>
    <dbReference type="NCBI Taxonomy" id="455078"/>
    <lineage>
        <taxon>Bacteria</taxon>
        <taxon>Pseudomonadati</taxon>
        <taxon>Bacteroidota</taxon>
        <taxon>Cytophagia</taxon>
        <taxon>Cytophagales</taxon>
        <taxon>Rhodocytophagaceae</taxon>
        <taxon>Rhodocytophaga</taxon>
    </lineage>
</organism>
<accession>A0ABT8RES7</accession>
<sequence length="310" mass="34349">MKNTSVAVIDMGTNTFHLLIAKKNAPSGFSTLYAEQFVAKIGKGGISKGILTEEAYQRALQGLQGFRQKLDEYGVLPGNVFATATSAIRNASNGQALLADIFTQTGIQVNTISGEEEAELIYLGVRSSMELGEENSLIIDIGGGSVECIICNQKGILWKQSFEIGAQRLLDRFMHTDPIAVVSVMKLQEYLLEQLIPLTNAVHQYAPHTLIGASGAFETLLDIYFKRHTLTKDLMKTEFELPLQDFMEIYEQLLTKNKEERLTIPGMLEMRVDMIVVASCIVQLLVSQYDITKIRVSAYALKEGLLAVYL</sequence>
<keyword evidence="3" id="KW-1185">Reference proteome</keyword>
<evidence type="ECO:0000259" key="1">
    <source>
        <dbReference type="Pfam" id="PF02541"/>
    </source>
</evidence>
<evidence type="ECO:0000313" key="3">
    <source>
        <dbReference type="Proteomes" id="UP001168528"/>
    </source>
</evidence>
<reference evidence="2" key="1">
    <citation type="submission" date="2023-07" db="EMBL/GenBank/DDBJ databases">
        <title>The genome sequence of Rhodocytophaga aerolata KACC 12507.</title>
        <authorList>
            <person name="Zhang X."/>
        </authorList>
    </citation>
    <scope>NUCLEOTIDE SEQUENCE</scope>
    <source>
        <strain evidence="2">KACC 12507</strain>
    </source>
</reference>